<dbReference type="Proteomes" id="UP001595840">
    <property type="component" value="Unassembled WGS sequence"/>
</dbReference>
<dbReference type="PANTHER" id="PTHR42808">
    <property type="entry name" value="HYDROXYSTEROID DEHYDROGENASE-LIKE PROTEIN 2"/>
    <property type="match status" value="1"/>
</dbReference>
<dbReference type="EMBL" id="JBHSCX010000020">
    <property type="protein sequence ID" value="MFC4363301.1"/>
    <property type="molecule type" value="Genomic_DNA"/>
</dbReference>
<dbReference type="InterPro" id="IPR002347">
    <property type="entry name" value="SDR_fam"/>
</dbReference>
<dbReference type="SUPFAM" id="SSF51735">
    <property type="entry name" value="NAD(P)-binding Rossmann-fold domains"/>
    <property type="match status" value="1"/>
</dbReference>
<dbReference type="RefSeq" id="WP_290261018.1">
    <property type="nucleotide sequence ID" value="NZ_JAUFQG010000004.1"/>
</dbReference>
<dbReference type="Gene3D" id="3.40.50.720">
    <property type="entry name" value="NAD(P)-binding Rossmann-like Domain"/>
    <property type="match status" value="1"/>
</dbReference>
<dbReference type="InterPro" id="IPR036291">
    <property type="entry name" value="NAD(P)-bd_dom_sf"/>
</dbReference>
<gene>
    <name evidence="1" type="ORF">ACFOX3_13380</name>
</gene>
<sequence>MSLKGKTLFITGASRGIGQAIAEKAAVDGANIIIAAKTAEPHPKLAGTIYTAAKAVEAAGGQALPLVVDVRDEMQVAAAVAEAAKAFGGIDILVNNASAISLTNTEATSMKRFDLMNQINYRGTFLVTQQCLSHLKNAENPHVLTLSPPLNMDPNWFKGHVAYTISKYNMSLAMMGMAAEFSDAGIAFNCLWPKTTIATAAIAGQVGGDELAKVSRLPAIMADAAYQIFAQPAKSFSGHFLIDEDVLRGAGVNDFTAYQVDPSLEVEQLFPDLFL</sequence>
<reference evidence="2" key="1">
    <citation type="journal article" date="2019" name="Int. J. Syst. Evol. Microbiol.">
        <title>The Global Catalogue of Microorganisms (GCM) 10K type strain sequencing project: providing services to taxonomists for standard genome sequencing and annotation.</title>
        <authorList>
            <consortium name="The Broad Institute Genomics Platform"/>
            <consortium name="The Broad Institute Genome Sequencing Center for Infectious Disease"/>
            <person name="Wu L."/>
            <person name="Ma J."/>
        </authorList>
    </citation>
    <scope>NUCLEOTIDE SEQUENCE [LARGE SCALE GENOMIC DNA]</scope>
    <source>
        <strain evidence="2">CECT 8570</strain>
    </source>
</reference>
<dbReference type="Pfam" id="PF00106">
    <property type="entry name" value="adh_short"/>
    <property type="match status" value="1"/>
</dbReference>
<name>A0ABV8V608_9GAMM</name>
<accession>A0ABV8V608</accession>
<dbReference type="PANTHER" id="PTHR42808:SF3">
    <property type="entry name" value="HYDROXYSTEROID DEHYDROGENASE-LIKE PROTEIN 2"/>
    <property type="match status" value="1"/>
</dbReference>
<protein>
    <submittedName>
        <fullName evidence="1">SDR family oxidoreductase</fullName>
    </submittedName>
</protein>
<dbReference type="NCBIfam" id="NF006133">
    <property type="entry name" value="PRK08278.1"/>
    <property type="match status" value="1"/>
</dbReference>
<dbReference type="PRINTS" id="PR00081">
    <property type="entry name" value="GDHRDH"/>
</dbReference>
<dbReference type="InterPro" id="IPR051935">
    <property type="entry name" value="HSDL2"/>
</dbReference>
<evidence type="ECO:0000313" key="2">
    <source>
        <dbReference type="Proteomes" id="UP001595840"/>
    </source>
</evidence>
<keyword evidence="2" id="KW-1185">Reference proteome</keyword>
<organism evidence="1 2">
    <name type="scientific">Simiduia curdlanivorans</name>
    <dbReference type="NCBI Taxonomy" id="1492769"/>
    <lineage>
        <taxon>Bacteria</taxon>
        <taxon>Pseudomonadati</taxon>
        <taxon>Pseudomonadota</taxon>
        <taxon>Gammaproteobacteria</taxon>
        <taxon>Cellvibrionales</taxon>
        <taxon>Cellvibrionaceae</taxon>
        <taxon>Simiduia</taxon>
    </lineage>
</organism>
<comment type="caution">
    <text evidence="1">The sequence shown here is derived from an EMBL/GenBank/DDBJ whole genome shotgun (WGS) entry which is preliminary data.</text>
</comment>
<proteinExistence type="predicted"/>
<evidence type="ECO:0000313" key="1">
    <source>
        <dbReference type="EMBL" id="MFC4363301.1"/>
    </source>
</evidence>